<dbReference type="RefSeq" id="WP_406794408.1">
    <property type="nucleotide sequence ID" value="NZ_JBJHZX010000054.1"/>
</dbReference>
<sequence>MKDLKYLINYTMEVVESLNREKRNGINKLVNKLNDCPEQWQRQTRKFIDVVRENIANRYDCIAELRELKSLTDNNFEEEASKLLSEITSKLTKLDEKDSIACDIYRAAMKEGL</sequence>
<dbReference type="EMBL" id="JBJHZX010000054">
    <property type="protein sequence ID" value="MFL0198298.1"/>
    <property type="molecule type" value="Genomic_DNA"/>
</dbReference>
<organism evidence="1 2">
    <name type="scientific">Candidatus Clostridium eludens</name>
    <dbReference type="NCBI Taxonomy" id="3381663"/>
    <lineage>
        <taxon>Bacteria</taxon>
        <taxon>Bacillati</taxon>
        <taxon>Bacillota</taxon>
        <taxon>Clostridia</taxon>
        <taxon>Eubacteriales</taxon>
        <taxon>Clostridiaceae</taxon>
        <taxon>Clostridium</taxon>
    </lineage>
</organism>
<reference evidence="1 2" key="1">
    <citation type="submission" date="2024-11" db="EMBL/GenBank/DDBJ databases">
        <authorList>
            <person name="Heng Y.C."/>
            <person name="Lim A.C.H."/>
            <person name="Lee J.K.Y."/>
            <person name="Kittelmann S."/>
        </authorList>
    </citation>
    <scope>NUCLEOTIDE SEQUENCE [LARGE SCALE GENOMIC DNA]</scope>
    <source>
        <strain evidence="1 2">WILCCON 0269</strain>
    </source>
</reference>
<protein>
    <submittedName>
        <fullName evidence="1">Uncharacterized protein</fullName>
    </submittedName>
</protein>
<dbReference type="Proteomes" id="UP001623660">
    <property type="component" value="Unassembled WGS sequence"/>
</dbReference>
<evidence type="ECO:0000313" key="2">
    <source>
        <dbReference type="Proteomes" id="UP001623660"/>
    </source>
</evidence>
<gene>
    <name evidence="1" type="ORF">ACJDU8_22435</name>
</gene>
<accession>A0ABW8SR68</accession>
<name>A0ABW8SR68_9CLOT</name>
<keyword evidence="2" id="KW-1185">Reference proteome</keyword>
<evidence type="ECO:0000313" key="1">
    <source>
        <dbReference type="EMBL" id="MFL0198298.1"/>
    </source>
</evidence>
<proteinExistence type="predicted"/>
<comment type="caution">
    <text evidence="1">The sequence shown here is derived from an EMBL/GenBank/DDBJ whole genome shotgun (WGS) entry which is preliminary data.</text>
</comment>